<evidence type="ECO:0000313" key="1">
    <source>
        <dbReference type="EMBL" id="GAN34454.1"/>
    </source>
</evidence>
<keyword evidence="2" id="KW-1185">Reference proteome</keyword>
<proteinExistence type="predicted"/>
<comment type="caution">
    <text evidence="1">The sequence shown here is derived from an EMBL/GenBank/DDBJ whole genome shotgun (WGS) entry which is preliminary data.</text>
</comment>
<protein>
    <submittedName>
        <fullName evidence="1">Uncharacterized conserved protein</fullName>
    </submittedName>
</protein>
<sequence>MGKKTIVIGLDGTPYSLVHKLTQQGICPNLSKLLSAGSLREMKSTHPAVSSVAWTSFMTGKNPAKHGVFGFMDRIPNTYDMYYPNSKHIQGKPIWDILSNYNKRSVVINVPSTYPASEMNGILIAGFVAIDLGRASFPASIVPALKEMGYKIDVETQLIHESKDKLFDDLFLTLEKRTRAILHFMKNEVWDLFIGIFTETDRLHHFFWEFTERNDPKYSPLFLDYYKKIDAAIGKIMENIDNDTTLILLSDHGFCALQQEVYINHWLKEEGFLHFKTTPPKSLADMGEGSRAYCLDPGRIYINLKGREPHGCVEAGNDYEQLRNMLISKLTGLKDPVTKTTIIDKIHKREEIYHGKYFDRAPDLVIEPKHGYDLKGAIYKEALLGKGVFSGMHTYDNAFVYVNHKNITQHSLAITDVTATILHSLDIPLPGDMDGVNFVKWN</sequence>
<dbReference type="InterPro" id="IPR002591">
    <property type="entry name" value="Phosphodiest/P_Trfase"/>
</dbReference>
<gene>
    <name evidence="1" type="ORF">BROSI_A2990</name>
</gene>
<organism evidence="1 2">
    <name type="scientific">Candidatus Brocadia sinica JPN1</name>
    <dbReference type="NCBI Taxonomy" id="1197129"/>
    <lineage>
        <taxon>Bacteria</taxon>
        <taxon>Pseudomonadati</taxon>
        <taxon>Planctomycetota</taxon>
        <taxon>Candidatus Brocadiia</taxon>
        <taxon>Candidatus Brocadiales</taxon>
        <taxon>Candidatus Brocadiaceae</taxon>
        <taxon>Candidatus Brocadia</taxon>
    </lineage>
</organism>
<dbReference type="RefSeq" id="WP_052564461.1">
    <property type="nucleotide sequence ID" value="NZ_BAFN01000001.1"/>
</dbReference>
<dbReference type="Pfam" id="PF01663">
    <property type="entry name" value="Phosphodiest"/>
    <property type="match status" value="1"/>
</dbReference>
<name>A0ABQ0K120_9BACT</name>
<reference evidence="2" key="1">
    <citation type="journal article" date="2015" name="Genome Announc.">
        <title>Draft Genome Sequence of an Anaerobic Ammonium-Oxidizing Bacterium, "Candidatus Brocadia sinica".</title>
        <authorList>
            <person name="Oshiki M."/>
            <person name="Shinyako-Hata K."/>
            <person name="Satoh H."/>
            <person name="Okabe S."/>
        </authorList>
    </citation>
    <scope>NUCLEOTIDE SEQUENCE [LARGE SCALE GENOMIC DNA]</scope>
    <source>
        <strain evidence="2">JPN1</strain>
    </source>
</reference>
<evidence type="ECO:0000313" key="2">
    <source>
        <dbReference type="Proteomes" id="UP000032309"/>
    </source>
</evidence>
<dbReference type="PANTHER" id="PTHR10151:SF120">
    <property type="entry name" value="BIS(5'-ADENOSYL)-TRIPHOSPHATASE"/>
    <property type="match status" value="1"/>
</dbReference>
<accession>A0ABQ0K120</accession>
<dbReference type="EMBL" id="BAFN01000001">
    <property type="protein sequence ID" value="GAN34454.1"/>
    <property type="molecule type" value="Genomic_DNA"/>
</dbReference>
<dbReference type="PANTHER" id="PTHR10151">
    <property type="entry name" value="ECTONUCLEOTIDE PYROPHOSPHATASE/PHOSPHODIESTERASE"/>
    <property type="match status" value="1"/>
</dbReference>
<dbReference type="Proteomes" id="UP000032309">
    <property type="component" value="Unassembled WGS sequence"/>
</dbReference>
<dbReference type="InterPro" id="IPR017850">
    <property type="entry name" value="Alkaline_phosphatase_core_sf"/>
</dbReference>
<dbReference type="SUPFAM" id="SSF53649">
    <property type="entry name" value="Alkaline phosphatase-like"/>
    <property type="match status" value="1"/>
</dbReference>
<dbReference type="Gene3D" id="3.40.720.10">
    <property type="entry name" value="Alkaline Phosphatase, subunit A"/>
    <property type="match status" value="1"/>
</dbReference>